<dbReference type="GeneID" id="36571365"/>
<dbReference type="InParanoid" id="A0A2T3BG24"/>
<keyword evidence="1" id="KW-0812">Transmembrane</keyword>
<keyword evidence="1" id="KW-1133">Transmembrane helix</keyword>
<gene>
    <name evidence="2" type="ORF">M430DRAFT_15586</name>
</gene>
<dbReference type="Proteomes" id="UP000241818">
    <property type="component" value="Unassembled WGS sequence"/>
</dbReference>
<keyword evidence="1" id="KW-0472">Membrane</keyword>
<evidence type="ECO:0000256" key="1">
    <source>
        <dbReference type="SAM" id="Phobius"/>
    </source>
</evidence>
<proteinExistence type="predicted"/>
<name>A0A2T3BG24_AMORE</name>
<evidence type="ECO:0000313" key="2">
    <source>
        <dbReference type="EMBL" id="PSS28370.1"/>
    </source>
</evidence>
<reference evidence="2 3" key="1">
    <citation type="journal article" date="2018" name="New Phytol.">
        <title>Comparative genomics and transcriptomics depict ericoid mycorrhizal fungi as versatile saprotrophs and plant mutualists.</title>
        <authorList>
            <person name="Martino E."/>
            <person name="Morin E."/>
            <person name="Grelet G.A."/>
            <person name="Kuo A."/>
            <person name="Kohler A."/>
            <person name="Daghino S."/>
            <person name="Barry K.W."/>
            <person name="Cichocki N."/>
            <person name="Clum A."/>
            <person name="Dockter R.B."/>
            <person name="Hainaut M."/>
            <person name="Kuo R.C."/>
            <person name="LaButti K."/>
            <person name="Lindahl B.D."/>
            <person name="Lindquist E.A."/>
            <person name="Lipzen A."/>
            <person name="Khouja H.R."/>
            <person name="Magnuson J."/>
            <person name="Murat C."/>
            <person name="Ohm R.A."/>
            <person name="Singer S.W."/>
            <person name="Spatafora J.W."/>
            <person name="Wang M."/>
            <person name="Veneault-Fourrey C."/>
            <person name="Henrissat B."/>
            <person name="Grigoriev I.V."/>
            <person name="Martin F.M."/>
            <person name="Perotto S."/>
        </authorList>
    </citation>
    <scope>NUCLEOTIDE SEQUENCE [LARGE SCALE GENOMIC DNA]</scope>
    <source>
        <strain evidence="2 3">ATCC 22711</strain>
    </source>
</reference>
<accession>A0A2T3BG24</accession>
<protein>
    <submittedName>
        <fullName evidence="2">Uncharacterized protein</fullName>
    </submittedName>
</protein>
<keyword evidence="3" id="KW-1185">Reference proteome</keyword>
<dbReference type="RefSeq" id="XP_024725895.1">
    <property type="nucleotide sequence ID" value="XM_024863284.1"/>
</dbReference>
<evidence type="ECO:0000313" key="3">
    <source>
        <dbReference type="Proteomes" id="UP000241818"/>
    </source>
</evidence>
<sequence length="59" mass="6397">MQSNTLIGIIIVVIFVCFVLLIYAGVKLLQRLAIRMARAKANAREETSSTAATVMVTEG</sequence>
<dbReference type="AlphaFoldDB" id="A0A2T3BG24"/>
<organism evidence="2 3">
    <name type="scientific">Amorphotheca resinae ATCC 22711</name>
    <dbReference type="NCBI Taxonomy" id="857342"/>
    <lineage>
        <taxon>Eukaryota</taxon>
        <taxon>Fungi</taxon>
        <taxon>Dikarya</taxon>
        <taxon>Ascomycota</taxon>
        <taxon>Pezizomycotina</taxon>
        <taxon>Leotiomycetes</taxon>
        <taxon>Helotiales</taxon>
        <taxon>Amorphothecaceae</taxon>
        <taxon>Amorphotheca</taxon>
    </lineage>
</organism>
<dbReference type="EMBL" id="KZ679006">
    <property type="protein sequence ID" value="PSS28370.1"/>
    <property type="molecule type" value="Genomic_DNA"/>
</dbReference>
<feature type="transmembrane region" description="Helical" evidence="1">
    <location>
        <begin position="6"/>
        <end position="26"/>
    </location>
</feature>